<name>A0A2S2QW10_9HEMI</name>
<proteinExistence type="predicted"/>
<keyword evidence="1" id="KW-1133">Transmembrane helix</keyword>
<keyword evidence="1" id="KW-0812">Transmembrane</keyword>
<evidence type="ECO:0000256" key="1">
    <source>
        <dbReference type="SAM" id="Phobius"/>
    </source>
</evidence>
<gene>
    <name evidence="2" type="ORF">g.109039</name>
</gene>
<keyword evidence="1" id="KW-0472">Membrane</keyword>
<dbReference type="AlphaFoldDB" id="A0A2S2QW10"/>
<accession>A0A2S2QW10</accession>
<evidence type="ECO:0000313" key="2">
    <source>
        <dbReference type="EMBL" id="MBY81928.1"/>
    </source>
</evidence>
<protein>
    <submittedName>
        <fullName evidence="2">Uncharacterized protein</fullName>
    </submittedName>
</protein>
<dbReference type="EMBL" id="GGMS01012725">
    <property type="protein sequence ID" value="MBY81928.1"/>
    <property type="molecule type" value="Transcribed_RNA"/>
</dbReference>
<feature type="transmembrane region" description="Helical" evidence="1">
    <location>
        <begin position="14"/>
        <end position="36"/>
    </location>
</feature>
<sequence length="101" mass="11762">MYIIIIILNYINVIIGYLLVNSCTISSGIFSLFRFLKHNRPLLKIKINRDALQMKSVQSIYDSTTTYKRTLRHNTMNRSLCGLGGFFDINLFLNIHIKLYS</sequence>
<reference evidence="2" key="1">
    <citation type="submission" date="2018-04" db="EMBL/GenBank/DDBJ databases">
        <title>Transcriptome assembly of Sipha flava.</title>
        <authorList>
            <person name="Scully E.D."/>
            <person name="Geib S.M."/>
            <person name="Palmer N.A."/>
            <person name="Koch K."/>
            <person name="Bradshaw J."/>
            <person name="Heng-Moss T."/>
            <person name="Sarath G."/>
        </authorList>
    </citation>
    <scope>NUCLEOTIDE SEQUENCE</scope>
</reference>
<organism evidence="2">
    <name type="scientific">Sipha flava</name>
    <name type="common">yellow sugarcane aphid</name>
    <dbReference type="NCBI Taxonomy" id="143950"/>
    <lineage>
        <taxon>Eukaryota</taxon>
        <taxon>Metazoa</taxon>
        <taxon>Ecdysozoa</taxon>
        <taxon>Arthropoda</taxon>
        <taxon>Hexapoda</taxon>
        <taxon>Insecta</taxon>
        <taxon>Pterygota</taxon>
        <taxon>Neoptera</taxon>
        <taxon>Paraneoptera</taxon>
        <taxon>Hemiptera</taxon>
        <taxon>Sternorrhyncha</taxon>
        <taxon>Aphidomorpha</taxon>
        <taxon>Aphidoidea</taxon>
        <taxon>Aphididae</taxon>
        <taxon>Sipha</taxon>
    </lineage>
</organism>